<reference evidence="1" key="1">
    <citation type="journal article" date="2022" name="Front. Microbiol.">
        <title>Mirubactin C rescues the lethal effect of cell wall biosynthesis mutations in Bacillus subtilis.</title>
        <authorList>
            <person name="Kepplinger B."/>
            <person name="Wen X."/>
            <person name="Tyler A.R."/>
            <person name="Kim B.Y."/>
            <person name="Brown J."/>
            <person name="Banks P."/>
            <person name="Dashti Y."/>
            <person name="Mackenzie E.S."/>
            <person name="Wills C."/>
            <person name="Kawai Y."/>
            <person name="Waldron K.J."/>
            <person name="Allenby N.E.E."/>
            <person name="Wu L.J."/>
            <person name="Hall M.J."/>
            <person name="Errington J."/>
        </authorList>
    </citation>
    <scope>NUCLEOTIDE SEQUENCE</scope>
    <source>
        <strain evidence="1">MDA8-470</strain>
    </source>
</reference>
<proteinExistence type="predicted"/>
<evidence type="ECO:0000313" key="2">
    <source>
        <dbReference type="Proteomes" id="UP001164963"/>
    </source>
</evidence>
<dbReference type="RefSeq" id="WP_265546220.1">
    <property type="nucleotide sequence ID" value="NZ_CP098740.1"/>
</dbReference>
<evidence type="ECO:0000313" key="1">
    <source>
        <dbReference type="EMBL" id="UZK57800.1"/>
    </source>
</evidence>
<sequence>MKPQTLFCYTCDSDEMHRPLTEEEKSWLRGETGRAKVDEFFMCEAPTCRNVRSGYVKRPFHPVIRIPVP</sequence>
<gene>
    <name evidence="1" type="ORF">NEH16_30195</name>
</gene>
<accession>A0ABY6PZP2</accession>
<dbReference type="EMBL" id="CP098740">
    <property type="protein sequence ID" value="UZK57800.1"/>
    <property type="molecule type" value="Genomic_DNA"/>
</dbReference>
<protein>
    <submittedName>
        <fullName evidence="1">Uncharacterized protein</fullName>
    </submittedName>
</protein>
<name>A0ABY6PZP2_9ACTN</name>
<organism evidence="1 2">
    <name type="scientific">Streptomyces drozdowiczii</name>
    <dbReference type="NCBI Taxonomy" id="202862"/>
    <lineage>
        <taxon>Bacteria</taxon>
        <taxon>Bacillati</taxon>
        <taxon>Actinomycetota</taxon>
        <taxon>Actinomycetes</taxon>
        <taxon>Kitasatosporales</taxon>
        <taxon>Streptomycetaceae</taxon>
        <taxon>Streptomyces</taxon>
    </lineage>
</organism>
<dbReference type="Proteomes" id="UP001164963">
    <property type="component" value="Chromosome"/>
</dbReference>
<keyword evidence="2" id="KW-1185">Reference proteome</keyword>